<evidence type="ECO:0000313" key="3">
    <source>
        <dbReference type="EMBL" id="NYJ01822.1"/>
    </source>
</evidence>
<dbReference type="AlphaFoldDB" id="A0A853C573"/>
<feature type="transmembrane region" description="Helical" evidence="2">
    <location>
        <begin position="41"/>
        <end position="60"/>
    </location>
</feature>
<feature type="compositionally biased region" description="Acidic residues" evidence="1">
    <location>
        <begin position="376"/>
        <end position="386"/>
    </location>
</feature>
<comment type="caution">
    <text evidence="3">The sequence shown here is derived from an EMBL/GenBank/DDBJ whole genome shotgun (WGS) entry which is preliminary data.</text>
</comment>
<sequence>MTEKLKTLMDDAAEAAGVDFATPDLDTIYRDGDKAVRRRRLVVGAAGLAAAAVVTTAVVLTQGGDETEVADSELATDVPMWAQGSTLRTPDRTYDLGVEVTTLGRTTEGVVYANRDGDVYTFDGRASVQVGEAAQSPYGALVADSDGTLVGWVEGDKGDQRFVVLDMATGDRDTFEAHADPDHPGVQGMSMFLALDGSTAYWLDGGAMVATDLGSGESRPISQGDGLTLVVAAENGLAVNWIEDEDGGDRGTDVVDADGDVLLGHADVGEVAVLSPDATWASSMELPAVWEVGTGRQVMLDLGGTPEGMGFDWLDEATLMVVAEADDRGLLRLMKCQVPSGDCTEVAEINPEDGWVSVPTGGLMTMAAFASGDAQVAEEEAVEVEPSETTSTERPE</sequence>
<dbReference type="RefSeq" id="WP_179668262.1">
    <property type="nucleotide sequence ID" value="NZ_JACCFP010000001.1"/>
</dbReference>
<name>A0A853C573_9ACTN</name>
<evidence type="ECO:0000313" key="4">
    <source>
        <dbReference type="Proteomes" id="UP000530424"/>
    </source>
</evidence>
<proteinExistence type="predicted"/>
<keyword evidence="2" id="KW-0812">Transmembrane</keyword>
<reference evidence="3 4" key="1">
    <citation type="submission" date="2020-07" db="EMBL/GenBank/DDBJ databases">
        <title>Sequencing the genomes of 1000 actinobacteria strains.</title>
        <authorList>
            <person name="Klenk H.-P."/>
        </authorList>
    </citation>
    <scope>NUCLEOTIDE SEQUENCE [LARGE SCALE GENOMIC DNA]</scope>
    <source>
        <strain evidence="3 4">DSM 103833</strain>
    </source>
</reference>
<protein>
    <recommendedName>
        <fullName evidence="5">WD40 repeat domain-containing protein</fullName>
    </recommendedName>
</protein>
<evidence type="ECO:0000256" key="2">
    <source>
        <dbReference type="SAM" id="Phobius"/>
    </source>
</evidence>
<keyword evidence="2" id="KW-1133">Transmembrane helix</keyword>
<keyword evidence="2" id="KW-0472">Membrane</keyword>
<evidence type="ECO:0008006" key="5">
    <source>
        <dbReference type="Google" id="ProtNLM"/>
    </source>
</evidence>
<dbReference type="EMBL" id="JACCFP010000001">
    <property type="protein sequence ID" value="NYJ01822.1"/>
    <property type="molecule type" value="Genomic_DNA"/>
</dbReference>
<dbReference type="Proteomes" id="UP000530424">
    <property type="component" value="Unassembled WGS sequence"/>
</dbReference>
<organism evidence="3 4">
    <name type="scientific">Nocardioides thalensis</name>
    <dbReference type="NCBI Taxonomy" id="1914755"/>
    <lineage>
        <taxon>Bacteria</taxon>
        <taxon>Bacillati</taxon>
        <taxon>Actinomycetota</taxon>
        <taxon>Actinomycetes</taxon>
        <taxon>Propionibacteriales</taxon>
        <taxon>Nocardioidaceae</taxon>
        <taxon>Nocardioides</taxon>
    </lineage>
</organism>
<feature type="region of interest" description="Disordered" evidence="1">
    <location>
        <begin position="374"/>
        <end position="396"/>
    </location>
</feature>
<dbReference type="SUPFAM" id="SSF82171">
    <property type="entry name" value="DPP6 N-terminal domain-like"/>
    <property type="match status" value="1"/>
</dbReference>
<evidence type="ECO:0000256" key="1">
    <source>
        <dbReference type="SAM" id="MobiDB-lite"/>
    </source>
</evidence>
<keyword evidence="4" id="KW-1185">Reference proteome</keyword>
<accession>A0A853C573</accession>
<gene>
    <name evidence="3" type="ORF">HNR19_002520</name>
</gene>